<protein>
    <submittedName>
        <fullName evidence="1">Uncharacterized protein</fullName>
    </submittedName>
</protein>
<name>A0ACB5RER8_9CLOT</name>
<accession>A0ACB5RER8</accession>
<evidence type="ECO:0000313" key="1">
    <source>
        <dbReference type="EMBL" id="GKX67580.1"/>
    </source>
</evidence>
<comment type="caution">
    <text evidence="1">The sequence shown here is derived from an EMBL/GenBank/DDBJ whole genome shotgun (WGS) entry which is preliminary data.</text>
</comment>
<sequence>MHEPKQKRSMETRRKILDTAFELFCKNGYFKTSTNEIAKTANISIGNLYFYFKDKDTIFFEIINLYNESFLNVHEEFYNDMKKFQDDPNIWMHELMNSIIQIHEKSKELNREIYILRFSKPEVENLMQKQHEQIKKIVFDYIQYFKDKIKIQDTEAAITVILAFFNSVVDEIIWSKNKIERERILREAENAVEKYLFY</sequence>
<reference evidence="1" key="1">
    <citation type="journal article" date="2025" name="Int. J. Syst. Evol. Microbiol.">
        <title>Inconstantimicrobium mannanitabidum sp. nov., a novel member of the family Clostridiaceae isolated from anoxic soil under the treatment of reductive soil disinfestation.</title>
        <authorList>
            <person name="Ueki A."/>
            <person name="Tonouchi A."/>
            <person name="Honma S."/>
            <person name="Kaku N."/>
            <person name="Ueki K."/>
        </authorList>
    </citation>
    <scope>NUCLEOTIDE SEQUENCE</scope>
    <source>
        <strain evidence="1">TW13</strain>
    </source>
</reference>
<gene>
    <name evidence="1" type="ORF">rsdtw13_28380</name>
</gene>
<evidence type="ECO:0000313" key="2">
    <source>
        <dbReference type="Proteomes" id="UP001058074"/>
    </source>
</evidence>
<proteinExistence type="predicted"/>
<keyword evidence="2" id="KW-1185">Reference proteome</keyword>
<dbReference type="Proteomes" id="UP001058074">
    <property type="component" value="Unassembled WGS sequence"/>
</dbReference>
<organism evidence="1 2">
    <name type="scientific">Inconstantimicrobium mannanitabidum</name>
    <dbReference type="NCBI Taxonomy" id="1604901"/>
    <lineage>
        <taxon>Bacteria</taxon>
        <taxon>Bacillati</taxon>
        <taxon>Bacillota</taxon>
        <taxon>Clostridia</taxon>
        <taxon>Eubacteriales</taxon>
        <taxon>Clostridiaceae</taxon>
        <taxon>Inconstantimicrobium</taxon>
    </lineage>
</organism>
<dbReference type="EMBL" id="BROD01000001">
    <property type="protein sequence ID" value="GKX67580.1"/>
    <property type="molecule type" value="Genomic_DNA"/>
</dbReference>